<sequence length="149" mass="16519">MNNLIILFTTGFYSGYFPIASGTAGSFVGVGLYLLMDRFISVPYYAVVTLVVFILGILASSKAEVVFAKKDSGKIVIDEIVGFMVTMFAIPSTLKYVLAGFFLFRVFDIIKPFPIRRFEKLEGGLGVMLDDFIAGIYVNLILHGWKYLG</sequence>
<dbReference type="PIRSF" id="PIRSF006162">
    <property type="entry name" value="PgpA"/>
    <property type="match status" value="1"/>
</dbReference>
<protein>
    <recommendedName>
        <fullName evidence="2">YutG/PgpA domain-containing protein</fullName>
    </recommendedName>
</protein>
<gene>
    <name evidence="3" type="ORF">A3G31_08590</name>
</gene>
<dbReference type="InterPro" id="IPR007686">
    <property type="entry name" value="YutG/PgpA"/>
</dbReference>
<dbReference type="EMBL" id="MGDI01000028">
    <property type="protein sequence ID" value="OGL52963.1"/>
    <property type="molecule type" value="Genomic_DNA"/>
</dbReference>
<feature type="transmembrane region" description="Helical" evidence="1">
    <location>
        <begin position="125"/>
        <end position="145"/>
    </location>
</feature>
<dbReference type="GO" id="GO:0008962">
    <property type="term" value="F:phosphatidylglycerophosphatase activity"/>
    <property type="evidence" value="ECO:0007669"/>
    <property type="project" value="InterPro"/>
</dbReference>
<feature type="transmembrane region" description="Helical" evidence="1">
    <location>
        <begin position="42"/>
        <end position="60"/>
    </location>
</feature>
<evidence type="ECO:0000313" key="4">
    <source>
        <dbReference type="Proteomes" id="UP000178082"/>
    </source>
</evidence>
<dbReference type="PANTHER" id="PTHR36305:SF1">
    <property type="entry name" value="PHOSPHATIDYLGLYCEROPHOSPHATASE A"/>
    <property type="match status" value="1"/>
</dbReference>
<dbReference type="Proteomes" id="UP000178082">
    <property type="component" value="Unassembled WGS sequence"/>
</dbReference>
<proteinExistence type="predicted"/>
<organism evidence="3 4">
    <name type="scientific">Candidatus Schekmanbacteria bacterium RIFCSPLOWO2_12_FULL_38_15</name>
    <dbReference type="NCBI Taxonomy" id="1817883"/>
    <lineage>
        <taxon>Bacteria</taxon>
        <taxon>Candidatus Schekmaniibacteriota</taxon>
    </lineage>
</organism>
<dbReference type="InterPro" id="IPR036681">
    <property type="entry name" value="PgpA-like_sf"/>
</dbReference>
<keyword evidence="1" id="KW-0472">Membrane</keyword>
<dbReference type="STRING" id="1817883.A3G31_08590"/>
<dbReference type="PANTHER" id="PTHR36305">
    <property type="entry name" value="PHOSPHATIDYLGLYCEROPHOSPHATASE A"/>
    <property type="match status" value="1"/>
</dbReference>
<dbReference type="Pfam" id="PF04608">
    <property type="entry name" value="PgpA"/>
    <property type="match status" value="1"/>
</dbReference>
<evidence type="ECO:0000313" key="3">
    <source>
        <dbReference type="EMBL" id="OGL52963.1"/>
    </source>
</evidence>
<name>A0A1F7SGP0_9BACT</name>
<dbReference type="InterPro" id="IPR026037">
    <property type="entry name" value="PgpA"/>
</dbReference>
<dbReference type="CDD" id="cd06971">
    <property type="entry name" value="PgpA"/>
    <property type="match status" value="1"/>
</dbReference>
<feature type="transmembrane region" description="Helical" evidence="1">
    <location>
        <begin position="12"/>
        <end position="35"/>
    </location>
</feature>
<dbReference type="AlphaFoldDB" id="A0A1F7SGP0"/>
<accession>A0A1F7SGP0</accession>
<keyword evidence="1" id="KW-0812">Transmembrane</keyword>
<dbReference type="GO" id="GO:0006629">
    <property type="term" value="P:lipid metabolic process"/>
    <property type="evidence" value="ECO:0007669"/>
    <property type="project" value="InterPro"/>
</dbReference>
<dbReference type="SUPFAM" id="SSF101307">
    <property type="entry name" value="YutG-like"/>
    <property type="match status" value="1"/>
</dbReference>
<feature type="transmembrane region" description="Helical" evidence="1">
    <location>
        <begin position="80"/>
        <end position="104"/>
    </location>
</feature>
<evidence type="ECO:0000259" key="2">
    <source>
        <dbReference type="Pfam" id="PF04608"/>
    </source>
</evidence>
<keyword evidence="1" id="KW-1133">Transmembrane helix</keyword>
<feature type="domain" description="YutG/PgpA" evidence="2">
    <location>
        <begin position="8"/>
        <end position="144"/>
    </location>
</feature>
<evidence type="ECO:0000256" key="1">
    <source>
        <dbReference type="SAM" id="Phobius"/>
    </source>
</evidence>
<reference evidence="3 4" key="1">
    <citation type="journal article" date="2016" name="Nat. Commun.">
        <title>Thousands of microbial genomes shed light on interconnected biogeochemical processes in an aquifer system.</title>
        <authorList>
            <person name="Anantharaman K."/>
            <person name="Brown C.T."/>
            <person name="Hug L.A."/>
            <person name="Sharon I."/>
            <person name="Castelle C.J."/>
            <person name="Probst A.J."/>
            <person name="Thomas B.C."/>
            <person name="Singh A."/>
            <person name="Wilkins M.J."/>
            <person name="Karaoz U."/>
            <person name="Brodie E.L."/>
            <person name="Williams K.H."/>
            <person name="Hubbard S.S."/>
            <person name="Banfield J.F."/>
        </authorList>
    </citation>
    <scope>NUCLEOTIDE SEQUENCE [LARGE SCALE GENOMIC DNA]</scope>
</reference>
<comment type="caution">
    <text evidence="3">The sequence shown here is derived from an EMBL/GenBank/DDBJ whole genome shotgun (WGS) entry which is preliminary data.</text>
</comment>